<dbReference type="GO" id="GO:0008168">
    <property type="term" value="F:methyltransferase activity"/>
    <property type="evidence" value="ECO:0007669"/>
    <property type="project" value="UniProtKB-KW"/>
</dbReference>
<proteinExistence type="predicted"/>
<dbReference type="Proteomes" id="UP000268313">
    <property type="component" value="Unassembled WGS sequence"/>
</dbReference>
<dbReference type="Gene3D" id="3.40.50.150">
    <property type="entry name" value="Vaccinia Virus protein VP39"/>
    <property type="match status" value="1"/>
</dbReference>
<dbReference type="Pfam" id="PF13578">
    <property type="entry name" value="Methyltransf_24"/>
    <property type="match status" value="1"/>
</dbReference>
<gene>
    <name evidence="1" type="ORF">D7X32_42665</name>
</gene>
<dbReference type="OrthoDB" id="7236134at2"/>
<comment type="caution">
    <text evidence="1">The sequence shown here is derived from an EMBL/GenBank/DDBJ whole genome shotgun (WGS) entry which is preliminary data.</text>
</comment>
<dbReference type="CDD" id="cd02440">
    <property type="entry name" value="AdoMet_MTases"/>
    <property type="match status" value="1"/>
</dbReference>
<accession>A0A3A8JFX1</accession>
<reference evidence="2" key="1">
    <citation type="submission" date="2018-09" db="EMBL/GenBank/DDBJ databases">
        <authorList>
            <person name="Livingstone P.G."/>
            <person name="Whitworth D.E."/>
        </authorList>
    </citation>
    <scope>NUCLEOTIDE SEQUENCE [LARGE SCALE GENOMIC DNA]</scope>
    <source>
        <strain evidence="2">CA043D</strain>
    </source>
</reference>
<dbReference type="InterPro" id="IPR029063">
    <property type="entry name" value="SAM-dependent_MTases_sf"/>
</dbReference>
<keyword evidence="1" id="KW-0489">Methyltransferase</keyword>
<name>A0A3A8JFX1_9BACT</name>
<sequence length="328" mass="36074">MESGPSVAGLEVFPRTRGFLYHWPKWRPTPFSERTVVVNPGVEIASKVSSLASRVQELMKAPGPDANAAVVTWLRDVEMAWSLVKDGSVAQLGPHATSADNLRLAARVAVERLLQMPWVSGETKTALNGYLERHPAARQVGRYQFSSDWMSKCEDDWRKALAPLKGQPDTRALEIGSYEGRSAIWLLENVLTDASSRITCVDLFAAEYAQRFDSNIAASGAQARVEKRVGASSVVLRQLAPEPTYDLIYVDGSHQAYDTLEDAVLSWRLLKPGGVMIFDDYGMAQAQITPHTKIARPDIGIDAFLSAAADHLEVVLKGFQVILRKNPA</sequence>
<keyword evidence="1" id="KW-0808">Transferase</keyword>
<evidence type="ECO:0000313" key="2">
    <source>
        <dbReference type="Proteomes" id="UP000268313"/>
    </source>
</evidence>
<keyword evidence="2" id="KW-1185">Reference proteome</keyword>
<protein>
    <submittedName>
        <fullName evidence="1">Class I SAM-dependent methyltransferase</fullName>
    </submittedName>
</protein>
<dbReference type="EMBL" id="RAWE01000352">
    <property type="protein sequence ID" value="RKG94275.1"/>
    <property type="molecule type" value="Genomic_DNA"/>
</dbReference>
<dbReference type="GO" id="GO:0032259">
    <property type="term" value="P:methylation"/>
    <property type="evidence" value="ECO:0007669"/>
    <property type="project" value="UniProtKB-KW"/>
</dbReference>
<organism evidence="1 2">
    <name type="scientific">Corallococcus carmarthensis</name>
    <dbReference type="NCBI Taxonomy" id="2316728"/>
    <lineage>
        <taxon>Bacteria</taxon>
        <taxon>Pseudomonadati</taxon>
        <taxon>Myxococcota</taxon>
        <taxon>Myxococcia</taxon>
        <taxon>Myxococcales</taxon>
        <taxon>Cystobacterineae</taxon>
        <taxon>Myxococcaceae</taxon>
        <taxon>Corallococcus</taxon>
    </lineage>
</organism>
<evidence type="ECO:0000313" key="1">
    <source>
        <dbReference type="EMBL" id="RKG94275.1"/>
    </source>
</evidence>
<dbReference type="SUPFAM" id="SSF53335">
    <property type="entry name" value="S-adenosyl-L-methionine-dependent methyltransferases"/>
    <property type="match status" value="1"/>
</dbReference>
<dbReference type="AlphaFoldDB" id="A0A3A8JFX1"/>